<dbReference type="SUPFAM" id="SSF63380">
    <property type="entry name" value="Riboflavin synthase domain-like"/>
    <property type="match status" value="1"/>
</dbReference>
<dbReference type="Gene3D" id="3.40.50.80">
    <property type="entry name" value="Nucleotide-binding domain of ferredoxin-NADP reductase (FNR) module"/>
    <property type="match status" value="1"/>
</dbReference>
<dbReference type="PANTHER" id="PTHR47354">
    <property type="entry name" value="NADH OXIDOREDUCTASE HCR"/>
    <property type="match status" value="1"/>
</dbReference>
<dbReference type="PANTHER" id="PTHR47354:SF5">
    <property type="entry name" value="PROTEIN RFBI"/>
    <property type="match status" value="1"/>
</dbReference>
<dbReference type="PROSITE" id="PS51384">
    <property type="entry name" value="FAD_FR"/>
    <property type="match status" value="1"/>
</dbReference>
<sequence length="241" mass="27639">MSIPSFQVHLESNEEITPNVRKLVFRLDDPKTITYKPGQFVSFMLGTEDDRPIKRSYSIANMETNSDNSTYIEFVISYVDGGKASNLFFNAEPGMEMEMTGPFGLLCLTEELPKRVFLVGTGTGVAPYRSMIEQIKSRTDTEFHILFGAQYLQDMFYLDDFKAVALLDHVHFHPCLSREEKPGCVAGYVQNKLKELEPNPETDMAYLCGNPNMVDEVFEMLKEKEFGVKQVKREKYVFSRF</sequence>
<accession>A0A0F6TQE6</accession>
<dbReference type="InterPro" id="IPR001433">
    <property type="entry name" value="OxRdtase_FAD/NAD-bd"/>
</dbReference>
<evidence type="ECO:0000313" key="4">
    <source>
        <dbReference type="Proteomes" id="UP000034071"/>
    </source>
</evidence>
<dbReference type="RefSeq" id="WP_046560977.1">
    <property type="nucleotide sequence ID" value="NZ_CP010975.1"/>
</dbReference>
<gene>
    <name evidence="3" type="ORF">TQ33_0875</name>
</gene>
<dbReference type="PATRIC" id="fig|914150.5.peg.886"/>
<dbReference type="GO" id="GO:0050660">
    <property type="term" value="F:flavin adenine dinucleotide binding"/>
    <property type="evidence" value="ECO:0007669"/>
    <property type="project" value="InterPro"/>
</dbReference>
<evidence type="ECO:0000259" key="2">
    <source>
        <dbReference type="PROSITE" id="PS51384"/>
    </source>
</evidence>
<evidence type="ECO:0000256" key="1">
    <source>
        <dbReference type="ARBA" id="ARBA00034078"/>
    </source>
</evidence>
<dbReference type="Gene3D" id="2.40.30.10">
    <property type="entry name" value="Translation factors"/>
    <property type="match status" value="1"/>
</dbReference>
<dbReference type="GO" id="GO:0006221">
    <property type="term" value="P:pyrimidine nucleotide biosynthetic process"/>
    <property type="evidence" value="ECO:0007669"/>
    <property type="project" value="InterPro"/>
</dbReference>
<dbReference type="InterPro" id="IPR012165">
    <property type="entry name" value="Cyt_c3_hydrogenase_gsu"/>
</dbReference>
<organism evidence="3 4">
    <name type="scientific">Kangiella geojedonensis</name>
    <dbReference type="NCBI Taxonomy" id="914150"/>
    <lineage>
        <taxon>Bacteria</taxon>
        <taxon>Pseudomonadati</taxon>
        <taxon>Pseudomonadota</taxon>
        <taxon>Gammaproteobacteria</taxon>
        <taxon>Kangiellales</taxon>
        <taxon>Kangiellaceae</taxon>
        <taxon>Kangiella</taxon>
    </lineage>
</organism>
<dbReference type="InterPro" id="IPR017927">
    <property type="entry name" value="FAD-bd_FR_type"/>
</dbReference>
<dbReference type="GO" id="GO:0051537">
    <property type="term" value="F:2 iron, 2 sulfur cluster binding"/>
    <property type="evidence" value="ECO:0007669"/>
    <property type="project" value="InterPro"/>
</dbReference>
<name>A0A0F6TQE6_9GAMM</name>
<evidence type="ECO:0000313" key="3">
    <source>
        <dbReference type="EMBL" id="AKE51844.1"/>
    </source>
</evidence>
<dbReference type="InterPro" id="IPR008333">
    <property type="entry name" value="Cbr1-like_FAD-bd_dom"/>
</dbReference>
<dbReference type="Proteomes" id="UP000034071">
    <property type="component" value="Chromosome"/>
</dbReference>
<comment type="cofactor">
    <cofactor evidence="1">
        <name>[2Fe-2S] cluster</name>
        <dbReference type="ChEBI" id="CHEBI:190135"/>
    </cofactor>
</comment>
<dbReference type="InterPro" id="IPR050415">
    <property type="entry name" value="MRET"/>
</dbReference>
<dbReference type="KEGG" id="kge:TQ33_0875"/>
<dbReference type="SUPFAM" id="SSF52343">
    <property type="entry name" value="Ferredoxin reductase-like, C-terminal NADP-linked domain"/>
    <property type="match status" value="1"/>
</dbReference>
<dbReference type="HOGENOM" id="CLU_003827_7_3_6"/>
<dbReference type="InterPro" id="IPR039261">
    <property type="entry name" value="FNR_nucleotide-bd"/>
</dbReference>
<feature type="domain" description="FAD-binding FR-type" evidence="2">
    <location>
        <begin position="3"/>
        <end position="109"/>
    </location>
</feature>
<dbReference type="InterPro" id="IPR001709">
    <property type="entry name" value="Flavoprot_Pyr_Nucl_cyt_Rdtase"/>
</dbReference>
<dbReference type="EMBL" id="CP010975">
    <property type="protein sequence ID" value="AKE51844.1"/>
    <property type="molecule type" value="Genomic_DNA"/>
</dbReference>
<dbReference type="Pfam" id="PF00175">
    <property type="entry name" value="NAD_binding_1"/>
    <property type="match status" value="1"/>
</dbReference>
<dbReference type="Pfam" id="PF00970">
    <property type="entry name" value="FAD_binding_6"/>
    <property type="match status" value="1"/>
</dbReference>
<dbReference type="STRING" id="914150.TQ33_0875"/>
<protein>
    <submittedName>
        <fullName evidence="3">Oxidoreductase FAD/NAD(P)-binding domain protein</fullName>
    </submittedName>
</protein>
<dbReference type="PIRSF" id="PIRSF006816">
    <property type="entry name" value="Cyc3_hyd_g"/>
    <property type="match status" value="1"/>
</dbReference>
<dbReference type="OrthoDB" id="4258484at2"/>
<proteinExistence type="predicted"/>
<dbReference type="AlphaFoldDB" id="A0A0F6TQE6"/>
<dbReference type="InterPro" id="IPR017938">
    <property type="entry name" value="Riboflavin_synthase-like_b-brl"/>
</dbReference>
<dbReference type="PRINTS" id="PR00410">
    <property type="entry name" value="PHEHYDRXLASE"/>
</dbReference>
<reference evidence="3 4" key="1">
    <citation type="submission" date="2015-02" db="EMBL/GenBank/DDBJ databases">
        <title>Complete genome sequence of Kangiella geojedonensis strain YCS-5T.</title>
        <authorList>
            <person name="Kim K.M."/>
        </authorList>
    </citation>
    <scope>NUCLEOTIDE SEQUENCE [LARGE SCALE GENOMIC DNA]</scope>
    <source>
        <strain evidence="3 4">YCS-5</strain>
    </source>
</reference>
<dbReference type="GO" id="GO:0016491">
    <property type="term" value="F:oxidoreductase activity"/>
    <property type="evidence" value="ECO:0007669"/>
    <property type="project" value="InterPro"/>
</dbReference>
<keyword evidence="4" id="KW-1185">Reference proteome</keyword>
<dbReference type="PRINTS" id="PR00371">
    <property type="entry name" value="FPNCR"/>
</dbReference>